<dbReference type="RefSeq" id="XP_062684859.1">
    <property type="nucleotide sequence ID" value="XM_062820733.1"/>
</dbReference>
<sequence>MMMMTIFFAFEGSSGSSRVTHRTDNGQALDDIVGSFEANEPIIVRVAQSPHLLSSVSSLFIPPTLATQPFAICCSSTSKHWQNTFTTGSSTLHPQNSKHLVFTCTCRAATVRSRKVEVVPVSVPVSTSIGPSRRFVVGSLSSSLFPSLSALGTFFPSYKSCLPHVNLSSVLLPQLSYLYLPLPTSLYSSICTQKFPKHHDIIVTIGKRGFDSFL</sequence>
<evidence type="ECO:0000313" key="1">
    <source>
        <dbReference type="EMBL" id="KAK3351564.1"/>
    </source>
</evidence>
<name>A0AAE0MV94_9PEZI</name>
<dbReference type="EMBL" id="JAUEPP010000002">
    <property type="protein sequence ID" value="KAK3351564.1"/>
    <property type="molecule type" value="Genomic_DNA"/>
</dbReference>
<protein>
    <submittedName>
        <fullName evidence="1">Uncharacterized protein</fullName>
    </submittedName>
</protein>
<gene>
    <name evidence="1" type="ORF">B0H65DRAFT_125429</name>
</gene>
<reference evidence="1" key="2">
    <citation type="submission" date="2023-06" db="EMBL/GenBank/DDBJ databases">
        <authorList>
            <consortium name="Lawrence Berkeley National Laboratory"/>
            <person name="Haridas S."/>
            <person name="Hensen N."/>
            <person name="Bonometti L."/>
            <person name="Westerberg I."/>
            <person name="Brannstrom I.O."/>
            <person name="Guillou S."/>
            <person name="Cros-Aarteil S."/>
            <person name="Calhoun S."/>
            <person name="Kuo A."/>
            <person name="Mondo S."/>
            <person name="Pangilinan J."/>
            <person name="Riley R."/>
            <person name="Labutti K."/>
            <person name="Andreopoulos B."/>
            <person name="Lipzen A."/>
            <person name="Chen C."/>
            <person name="Yanf M."/>
            <person name="Daum C."/>
            <person name="Ng V."/>
            <person name="Clum A."/>
            <person name="Steindorff A."/>
            <person name="Ohm R."/>
            <person name="Martin F."/>
            <person name="Silar P."/>
            <person name="Natvig D."/>
            <person name="Lalanne C."/>
            <person name="Gautier V."/>
            <person name="Ament-Velasquez S.L."/>
            <person name="Kruys A."/>
            <person name="Hutchinson M.I."/>
            <person name="Powell A.J."/>
            <person name="Barry K."/>
            <person name="Miller A.N."/>
            <person name="Grigoriev I.V."/>
            <person name="Debuchy R."/>
            <person name="Gladieux P."/>
            <person name="Thoren M.H."/>
            <person name="Johannesson H."/>
        </authorList>
    </citation>
    <scope>NUCLEOTIDE SEQUENCE</scope>
    <source>
        <strain evidence="1">CBS 560.94</strain>
    </source>
</reference>
<reference evidence="1" key="1">
    <citation type="journal article" date="2023" name="Mol. Phylogenet. Evol.">
        <title>Genome-scale phylogeny and comparative genomics of the fungal order Sordariales.</title>
        <authorList>
            <person name="Hensen N."/>
            <person name="Bonometti L."/>
            <person name="Westerberg I."/>
            <person name="Brannstrom I.O."/>
            <person name="Guillou S."/>
            <person name="Cros-Aarteil S."/>
            <person name="Calhoun S."/>
            <person name="Haridas S."/>
            <person name="Kuo A."/>
            <person name="Mondo S."/>
            <person name="Pangilinan J."/>
            <person name="Riley R."/>
            <person name="LaButti K."/>
            <person name="Andreopoulos B."/>
            <person name="Lipzen A."/>
            <person name="Chen C."/>
            <person name="Yan M."/>
            <person name="Daum C."/>
            <person name="Ng V."/>
            <person name="Clum A."/>
            <person name="Steindorff A."/>
            <person name="Ohm R.A."/>
            <person name="Martin F."/>
            <person name="Silar P."/>
            <person name="Natvig D.O."/>
            <person name="Lalanne C."/>
            <person name="Gautier V."/>
            <person name="Ament-Velasquez S.L."/>
            <person name="Kruys A."/>
            <person name="Hutchinson M.I."/>
            <person name="Powell A.J."/>
            <person name="Barry K."/>
            <person name="Miller A.N."/>
            <person name="Grigoriev I.V."/>
            <person name="Debuchy R."/>
            <person name="Gladieux P."/>
            <person name="Hiltunen Thoren M."/>
            <person name="Johannesson H."/>
        </authorList>
    </citation>
    <scope>NUCLEOTIDE SEQUENCE</scope>
    <source>
        <strain evidence="1">CBS 560.94</strain>
    </source>
</reference>
<proteinExistence type="predicted"/>
<organism evidence="1 2">
    <name type="scientific">Neurospora tetraspora</name>
    <dbReference type="NCBI Taxonomy" id="94610"/>
    <lineage>
        <taxon>Eukaryota</taxon>
        <taxon>Fungi</taxon>
        <taxon>Dikarya</taxon>
        <taxon>Ascomycota</taxon>
        <taxon>Pezizomycotina</taxon>
        <taxon>Sordariomycetes</taxon>
        <taxon>Sordariomycetidae</taxon>
        <taxon>Sordariales</taxon>
        <taxon>Sordariaceae</taxon>
        <taxon>Neurospora</taxon>
    </lineage>
</organism>
<comment type="caution">
    <text evidence="1">The sequence shown here is derived from an EMBL/GenBank/DDBJ whole genome shotgun (WGS) entry which is preliminary data.</text>
</comment>
<keyword evidence="2" id="KW-1185">Reference proteome</keyword>
<accession>A0AAE0MV94</accession>
<dbReference type="GeneID" id="87857887"/>
<evidence type="ECO:0000313" key="2">
    <source>
        <dbReference type="Proteomes" id="UP001278500"/>
    </source>
</evidence>
<dbReference type="AlphaFoldDB" id="A0AAE0MV94"/>
<dbReference type="Proteomes" id="UP001278500">
    <property type="component" value="Unassembled WGS sequence"/>
</dbReference>